<dbReference type="GO" id="GO:0008270">
    <property type="term" value="F:zinc ion binding"/>
    <property type="evidence" value="ECO:0007669"/>
    <property type="project" value="InterPro"/>
</dbReference>
<dbReference type="CDD" id="cd00067">
    <property type="entry name" value="GAL4"/>
    <property type="match status" value="1"/>
</dbReference>
<dbReference type="PROSITE" id="PS50048">
    <property type="entry name" value="ZN2_CY6_FUNGAL_2"/>
    <property type="match status" value="1"/>
</dbReference>
<dbReference type="SUPFAM" id="SSF57701">
    <property type="entry name" value="Zn2/Cys6 DNA-binding domain"/>
    <property type="match status" value="1"/>
</dbReference>
<dbReference type="GO" id="GO:0000981">
    <property type="term" value="F:DNA-binding transcription factor activity, RNA polymerase II-specific"/>
    <property type="evidence" value="ECO:0007669"/>
    <property type="project" value="InterPro"/>
</dbReference>
<evidence type="ECO:0000259" key="3">
    <source>
        <dbReference type="PROSITE" id="PS50048"/>
    </source>
</evidence>
<reference evidence="4" key="1">
    <citation type="journal article" date="2020" name="Stud. Mycol.">
        <title>101 Dothideomycetes genomes: a test case for predicting lifestyles and emergence of pathogens.</title>
        <authorList>
            <person name="Haridas S."/>
            <person name="Albert R."/>
            <person name="Binder M."/>
            <person name="Bloem J."/>
            <person name="Labutti K."/>
            <person name="Salamov A."/>
            <person name="Andreopoulos B."/>
            <person name="Baker S."/>
            <person name="Barry K."/>
            <person name="Bills G."/>
            <person name="Bluhm B."/>
            <person name="Cannon C."/>
            <person name="Castanera R."/>
            <person name="Culley D."/>
            <person name="Daum C."/>
            <person name="Ezra D."/>
            <person name="Gonzalez J."/>
            <person name="Henrissat B."/>
            <person name="Kuo A."/>
            <person name="Liang C."/>
            <person name="Lipzen A."/>
            <person name="Lutzoni F."/>
            <person name="Magnuson J."/>
            <person name="Mondo S."/>
            <person name="Nolan M."/>
            <person name="Ohm R."/>
            <person name="Pangilinan J."/>
            <person name="Park H.-J."/>
            <person name="Ramirez L."/>
            <person name="Alfaro M."/>
            <person name="Sun H."/>
            <person name="Tritt A."/>
            <person name="Yoshinaga Y."/>
            <person name="Zwiers L.-H."/>
            <person name="Turgeon B."/>
            <person name="Goodwin S."/>
            <person name="Spatafora J."/>
            <person name="Crous P."/>
            <person name="Grigoriev I."/>
        </authorList>
    </citation>
    <scope>NUCLEOTIDE SEQUENCE</scope>
    <source>
        <strain evidence="4">CBS 115976</strain>
    </source>
</reference>
<dbReference type="PROSITE" id="PS00463">
    <property type="entry name" value="ZN2_CY6_FUNGAL_1"/>
    <property type="match status" value="1"/>
</dbReference>
<dbReference type="Gene3D" id="4.10.240.10">
    <property type="entry name" value="Zn(2)-C6 fungal-type DNA-binding domain"/>
    <property type="match status" value="1"/>
</dbReference>
<dbReference type="EMBL" id="MU004238">
    <property type="protein sequence ID" value="KAF2666648.1"/>
    <property type="molecule type" value="Genomic_DNA"/>
</dbReference>
<feature type="compositionally biased region" description="Low complexity" evidence="2">
    <location>
        <begin position="153"/>
        <end position="162"/>
    </location>
</feature>
<dbReference type="InterPro" id="IPR036864">
    <property type="entry name" value="Zn2-C6_fun-type_DNA-bd_sf"/>
</dbReference>
<dbReference type="Proteomes" id="UP000799302">
    <property type="component" value="Unassembled WGS sequence"/>
</dbReference>
<feature type="compositionally biased region" description="Polar residues" evidence="2">
    <location>
        <begin position="166"/>
        <end position="176"/>
    </location>
</feature>
<dbReference type="InterPro" id="IPR001138">
    <property type="entry name" value="Zn2Cys6_DnaBD"/>
</dbReference>
<keyword evidence="5" id="KW-1185">Reference proteome</keyword>
<evidence type="ECO:0000256" key="2">
    <source>
        <dbReference type="SAM" id="MobiDB-lite"/>
    </source>
</evidence>
<dbReference type="InterPro" id="IPR052783">
    <property type="entry name" value="Metabolic/Drug-Res_Regulator"/>
</dbReference>
<dbReference type="AlphaFoldDB" id="A0A6A6U6B5"/>
<dbReference type="PANTHER" id="PTHR47655:SF3">
    <property type="entry name" value="ZN(II)2CYS6 TRANSCRIPTION FACTOR (EUROFUNG)"/>
    <property type="match status" value="1"/>
</dbReference>
<name>A0A6A6U6B5_9PEZI</name>
<dbReference type="FunFam" id="4.10.240.10:FF:000013">
    <property type="entry name" value="C6 transcription factor, putative"/>
    <property type="match status" value="1"/>
</dbReference>
<feature type="region of interest" description="Disordered" evidence="2">
    <location>
        <begin position="142"/>
        <end position="215"/>
    </location>
</feature>
<evidence type="ECO:0000313" key="5">
    <source>
        <dbReference type="Proteomes" id="UP000799302"/>
    </source>
</evidence>
<gene>
    <name evidence="4" type="ORF">BT63DRAFT_415767</name>
</gene>
<proteinExistence type="predicted"/>
<keyword evidence="1" id="KW-0539">Nucleus</keyword>
<sequence>MSSPHSDSYDSHARKRVGKACDRCRLKKSKCDGSSPCSRCKIDNAICVFGERKKSQDRVYPKGYVEMLEQQQTQVVSGLRETYRILVEKNLWPGTPLKEYEGHPLTHDILERLNVLHLGGDSPAASSFEDDLDTLQQRLMSENGASSNRQRRSSPSCSESEPGLSHTDSPHSTPQLRTSSVSSPYSRKRSPSTPLAEEEIIPVKHQRTYEAPHPRKLEELQRQIRQLGQIEEPWVVSSPEMDVPLDLSFATDASSMYDPLYVPNNLLAQQNYMVSSTPLFGVPTFDADWDSFAQSGLHGTI</sequence>
<dbReference type="PANTHER" id="PTHR47655">
    <property type="entry name" value="QUINIC ACID UTILIZATION ACTIVATOR"/>
    <property type="match status" value="1"/>
</dbReference>
<organism evidence="4 5">
    <name type="scientific">Microthyrium microscopicum</name>
    <dbReference type="NCBI Taxonomy" id="703497"/>
    <lineage>
        <taxon>Eukaryota</taxon>
        <taxon>Fungi</taxon>
        <taxon>Dikarya</taxon>
        <taxon>Ascomycota</taxon>
        <taxon>Pezizomycotina</taxon>
        <taxon>Dothideomycetes</taxon>
        <taxon>Dothideomycetes incertae sedis</taxon>
        <taxon>Microthyriales</taxon>
        <taxon>Microthyriaceae</taxon>
        <taxon>Microthyrium</taxon>
    </lineage>
</organism>
<dbReference type="OrthoDB" id="4151048at2759"/>
<dbReference type="SMART" id="SM00066">
    <property type="entry name" value="GAL4"/>
    <property type="match status" value="1"/>
</dbReference>
<evidence type="ECO:0000256" key="1">
    <source>
        <dbReference type="ARBA" id="ARBA00023242"/>
    </source>
</evidence>
<dbReference type="Pfam" id="PF00172">
    <property type="entry name" value="Zn_clus"/>
    <property type="match status" value="1"/>
</dbReference>
<accession>A0A6A6U6B5</accession>
<feature type="domain" description="Zn(2)-C6 fungal-type" evidence="3">
    <location>
        <begin position="20"/>
        <end position="49"/>
    </location>
</feature>
<evidence type="ECO:0000313" key="4">
    <source>
        <dbReference type="EMBL" id="KAF2666648.1"/>
    </source>
</evidence>
<protein>
    <recommendedName>
        <fullName evidence="3">Zn(2)-C6 fungal-type domain-containing protein</fullName>
    </recommendedName>
</protein>